<evidence type="ECO:0000259" key="8">
    <source>
        <dbReference type="PROSITE" id="PS50045"/>
    </source>
</evidence>
<dbReference type="InterPro" id="IPR025662">
    <property type="entry name" value="Sigma_54_int_dom_ATP-bd_1"/>
</dbReference>
<keyword evidence="7" id="KW-0597">Phosphoprotein</keyword>
<dbReference type="Pfam" id="PF00158">
    <property type="entry name" value="Sigma54_activat"/>
    <property type="match status" value="1"/>
</dbReference>
<dbReference type="InterPro" id="IPR025943">
    <property type="entry name" value="Sigma_54_int_dom_ATP-bd_2"/>
</dbReference>
<dbReference type="Proteomes" id="UP001296873">
    <property type="component" value="Unassembled WGS sequence"/>
</dbReference>
<dbReference type="InterPro" id="IPR027417">
    <property type="entry name" value="P-loop_NTPase"/>
</dbReference>
<dbReference type="Gene3D" id="1.10.8.60">
    <property type="match status" value="1"/>
</dbReference>
<feature type="domain" description="Response regulatory" evidence="9">
    <location>
        <begin position="7"/>
        <end position="124"/>
    </location>
</feature>
<feature type="domain" description="Sigma-54 factor interaction" evidence="8">
    <location>
        <begin position="148"/>
        <end position="377"/>
    </location>
</feature>
<dbReference type="PROSITE" id="PS50110">
    <property type="entry name" value="RESPONSE_REGULATORY"/>
    <property type="match status" value="1"/>
</dbReference>
<evidence type="ECO:0000256" key="7">
    <source>
        <dbReference type="PROSITE-ProRule" id="PRU00169"/>
    </source>
</evidence>
<dbReference type="InterPro" id="IPR011006">
    <property type="entry name" value="CheY-like_superfamily"/>
</dbReference>
<evidence type="ECO:0000259" key="9">
    <source>
        <dbReference type="PROSITE" id="PS50110"/>
    </source>
</evidence>
<dbReference type="InterPro" id="IPR014264">
    <property type="entry name" value="PEP-CTERM_resp_reg"/>
</dbReference>
<accession>A0ABS1DFN6</accession>
<dbReference type="Gene3D" id="1.10.10.60">
    <property type="entry name" value="Homeodomain-like"/>
    <property type="match status" value="1"/>
</dbReference>
<dbReference type="InterPro" id="IPR058031">
    <property type="entry name" value="AAA_lid_NorR"/>
</dbReference>
<dbReference type="RefSeq" id="WP_200341023.1">
    <property type="nucleotide sequence ID" value="NZ_NRRL01000028.1"/>
</dbReference>
<dbReference type="InterPro" id="IPR002197">
    <property type="entry name" value="HTH_Fis"/>
</dbReference>
<dbReference type="CDD" id="cd00009">
    <property type="entry name" value="AAA"/>
    <property type="match status" value="1"/>
</dbReference>
<dbReference type="Gene3D" id="3.40.50.300">
    <property type="entry name" value="P-loop containing nucleotide triphosphate hydrolases"/>
    <property type="match status" value="1"/>
</dbReference>
<keyword evidence="3" id="KW-0902">Two-component regulatory system</keyword>
<dbReference type="InterPro" id="IPR009057">
    <property type="entry name" value="Homeodomain-like_sf"/>
</dbReference>
<dbReference type="SUPFAM" id="SSF52540">
    <property type="entry name" value="P-loop containing nucleoside triphosphate hydrolases"/>
    <property type="match status" value="1"/>
</dbReference>
<evidence type="ECO:0000256" key="3">
    <source>
        <dbReference type="ARBA" id="ARBA00023012"/>
    </source>
</evidence>
<dbReference type="Gene3D" id="3.40.50.2300">
    <property type="match status" value="1"/>
</dbReference>
<protein>
    <submittedName>
        <fullName evidence="10">PEP-CTERM-box response regulator transcription factor</fullName>
    </submittedName>
</protein>
<dbReference type="SUPFAM" id="SSF46689">
    <property type="entry name" value="Homeodomain-like"/>
    <property type="match status" value="1"/>
</dbReference>
<dbReference type="Pfam" id="PF25601">
    <property type="entry name" value="AAA_lid_14"/>
    <property type="match status" value="1"/>
</dbReference>
<dbReference type="SMART" id="SM00382">
    <property type="entry name" value="AAA"/>
    <property type="match status" value="1"/>
</dbReference>
<keyword evidence="1" id="KW-0547">Nucleotide-binding</keyword>
<keyword evidence="5" id="KW-0010">Activator</keyword>
<dbReference type="InterPro" id="IPR003593">
    <property type="entry name" value="AAA+_ATPase"/>
</dbReference>
<evidence type="ECO:0000256" key="2">
    <source>
        <dbReference type="ARBA" id="ARBA00022840"/>
    </source>
</evidence>
<name>A0ABS1DFN6_9PROT</name>
<comment type="caution">
    <text evidence="10">The sequence shown here is derived from an EMBL/GenBank/DDBJ whole genome shotgun (WGS) entry which is preliminary data.</text>
</comment>
<dbReference type="PROSITE" id="PS00676">
    <property type="entry name" value="SIGMA54_INTERACT_2"/>
    <property type="match status" value="1"/>
</dbReference>
<proteinExistence type="predicted"/>
<dbReference type="PROSITE" id="PS00675">
    <property type="entry name" value="SIGMA54_INTERACT_1"/>
    <property type="match status" value="1"/>
</dbReference>
<evidence type="ECO:0000256" key="6">
    <source>
        <dbReference type="ARBA" id="ARBA00023163"/>
    </source>
</evidence>
<dbReference type="PROSITE" id="PS50045">
    <property type="entry name" value="SIGMA54_INTERACT_4"/>
    <property type="match status" value="1"/>
</dbReference>
<gene>
    <name evidence="10" type="primary">prsR</name>
    <name evidence="10" type="ORF">CKO28_11760</name>
</gene>
<keyword evidence="4" id="KW-0805">Transcription regulation</keyword>
<dbReference type="EMBL" id="NRRL01000028">
    <property type="protein sequence ID" value="MBK1668704.1"/>
    <property type="molecule type" value="Genomic_DNA"/>
</dbReference>
<keyword evidence="2" id="KW-0067">ATP-binding</keyword>
<evidence type="ECO:0000256" key="4">
    <source>
        <dbReference type="ARBA" id="ARBA00023015"/>
    </source>
</evidence>
<dbReference type="PRINTS" id="PR01590">
    <property type="entry name" value="HTHFIS"/>
</dbReference>
<keyword evidence="11" id="KW-1185">Reference proteome</keyword>
<evidence type="ECO:0000313" key="11">
    <source>
        <dbReference type="Proteomes" id="UP001296873"/>
    </source>
</evidence>
<evidence type="ECO:0000256" key="5">
    <source>
        <dbReference type="ARBA" id="ARBA00023159"/>
    </source>
</evidence>
<reference evidence="10 11" key="1">
    <citation type="journal article" date="2020" name="Microorganisms">
        <title>Osmotic Adaptation and Compatible Solute Biosynthesis of Phototrophic Bacteria as Revealed from Genome Analyses.</title>
        <authorList>
            <person name="Imhoff J.F."/>
            <person name="Rahn T."/>
            <person name="Kunzel S."/>
            <person name="Keller A."/>
            <person name="Neulinger S.C."/>
        </authorList>
    </citation>
    <scope>NUCLEOTIDE SEQUENCE [LARGE SCALE GENOMIC DNA]</scope>
    <source>
        <strain evidence="10 11">DSM 9895</strain>
    </source>
</reference>
<dbReference type="Pfam" id="PF00072">
    <property type="entry name" value="Response_reg"/>
    <property type="match status" value="1"/>
</dbReference>
<dbReference type="SMART" id="SM00448">
    <property type="entry name" value="REC"/>
    <property type="match status" value="1"/>
</dbReference>
<dbReference type="NCBIfam" id="TIGR02915">
    <property type="entry name" value="PEP_resp_reg"/>
    <property type="match status" value="1"/>
</dbReference>
<sequence length="452" mass="49443">MSSEGTRILIVDDDPGLRRQLKWAFTDFDAVECADRDEAVRAVDEDAPAVALLDLGLPPDPDGPSEGLAALSDILRRSPETKVIVMTGQKERQHALESVNRGAYDFYRKPIDVDELHLIVRRASHLHALERENRDLQESAHEAAIPGLLTGNERMRRVAKQVVQFARADVSVLVNGESGTGKELVAHALHSQSKRAQGHYVAINCAAIPENLLESELFGYEKGAFTGANKTTPGKIEKAHKGTLLLDEIADLPLALQGKLLRALQERSVERVGGRQAINVDFRLVAATNRDLKAMVAEGTFREDLYYRLGETTIVIPPLRDRPEDALMIAQDFLGRWAREQGLGALAFAPDALAAITQHDWPGNVRELQSRVKRGAVSATGKITAADLGLDVQGTEHVPTIKEARRNGEFHAIQKALGRAGGNMSEAARLLGVSRPTFYQLLADHNLKQGSS</sequence>
<dbReference type="PANTHER" id="PTHR32071">
    <property type="entry name" value="TRANSCRIPTIONAL REGULATORY PROTEIN"/>
    <property type="match status" value="1"/>
</dbReference>
<evidence type="ECO:0000313" key="10">
    <source>
        <dbReference type="EMBL" id="MBK1668704.1"/>
    </source>
</evidence>
<dbReference type="Pfam" id="PF02954">
    <property type="entry name" value="HTH_8"/>
    <property type="match status" value="1"/>
</dbReference>
<feature type="modified residue" description="4-aspartylphosphate" evidence="7">
    <location>
        <position position="54"/>
    </location>
</feature>
<keyword evidence="6" id="KW-0804">Transcription</keyword>
<organism evidence="10 11">
    <name type="scientific">Rhodovibrio sodomensis</name>
    <dbReference type="NCBI Taxonomy" id="1088"/>
    <lineage>
        <taxon>Bacteria</taxon>
        <taxon>Pseudomonadati</taxon>
        <taxon>Pseudomonadota</taxon>
        <taxon>Alphaproteobacteria</taxon>
        <taxon>Rhodospirillales</taxon>
        <taxon>Rhodovibrionaceae</taxon>
        <taxon>Rhodovibrio</taxon>
    </lineage>
</organism>
<dbReference type="SUPFAM" id="SSF52172">
    <property type="entry name" value="CheY-like"/>
    <property type="match status" value="1"/>
</dbReference>
<dbReference type="InterPro" id="IPR002078">
    <property type="entry name" value="Sigma_54_int"/>
</dbReference>
<dbReference type="PANTHER" id="PTHR32071:SF113">
    <property type="entry name" value="ALGINATE BIOSYNTHESIS TRANSCRIPTIONAL REGULATORY PROTEIN ALGB"/>
    <property type="match status" value="1"/>
</dbReference>
<evidence type="ECO:0000256" key="1">
    <source>
        <dbReference type="ARBA" id="ARBA00022741"/>
    </source>
</evidence>
<dbReference type="InterPro" id="IPR001789">
    <property type="entry name" value="Sig_transdc_resp-reg_receiver"/>
</dbReference>